<dbReference type="RefSeq" id="WP_166657261.1">
    <property type="nucleotide sequence ID" value="NZ_SOAU01000001.1"/>
</dbReference>
<keyword evidence="2" id="KW-1185">Reference proteome</keyword>
<dbReference type="Proteomes" id="UP000294558">
    <property type="component" value="Unassembled WGS sequence"/>
</dbReference>
<dbReference type="AlphaFoldDB" id="A0A4R7I2Y1"/>
<protein>
    <submittedName>
        <fullName evidence="1">Uncharacterized protein</fullName>
    </submittedName>
</protein>
<organism evidence="1 2">
    <name type="scientific">Ilumatobacter fluminis</name>
    <dbReference type="NCBI Taxonomy" id="467091"/>
    <lineage>
        <taxon>Bacteria</taxon>
        <taxon>Bacillati</taxon>
        <taxon>Actinomycetota</taxon>
        <taxon>Acidimicrobiia</taxon>
        <taxon>Acidimicrobiales</taxon>
        <taxon>Ilumatobacteraceae</taxon>
        <taxon>Ilumatobacter</taxon>
    </lineage>
</organism>
<gene>
    <name evidence="1" type="ORF">BDK89_3164</name>
</gene>
<accession>A0A4R7I2Y1</accession>
<evidence type="ECO:0000313" key="2">
    <source>
        <dbReference type="Proteomes" id="UP000294558"/>
    </source>
</evidence>
<reference evidence="1 2" key="1">
    <citation type="submission" date="2019-03" db="EMBL/GenBank/DDBJ databases">
        <title>Sequencing the genomes of 1000 actinobacteria strains.</title>
        <authorList>
            <person name="Klenk H.-P."/>
        </authorList>
    </citation>
    <scope>NUCLEOTIDE SEQUENCE [LARGE SCALE GENOMIC DNA]</scope>
    <source>
        <strain evidence="1 2">DSM 18936</strain>
    </source>
</reference>
<sequence>MRRLADEFDRDPDGFVIDLAHTATTMGLSYTKGANSPFGKALHRCVMFGLAQPTPDGFVVRRRLPNVAQRHLSRLPDDVQRAHYEWTRRTIQLDRRRIEQRLVELGVPPTAAARASEAAALAS</sequence>
<name>A0A4R7I2Y1_9ACTN</name>
<dbReference type="EMBL" id="SOAU01000001">
    <property type="protein sequence ID" value="TDT17554.1"/>
    <property type="molecule type" value="Genomic_DNA"/>
</dbReference>
<proteinExistence type="predicted"/>
<evidence type="ECO:0000313" key="1">
    <source>
        <dbReference type="EMBL" id="TDT17554.1"/>
    </source>
</evidence>
<comment type="caution">
    <text evidence="1">The sequence shown here is derived from an EMBL/GenBank/DDBJ whole genome shotgun (WGS) entry which is preliminary data.</text>
</comment>